<name>A0A7V2ZJ50_9BACT</name>
<feature type="transmembrane region" description="Helical" evidence="1">
    <location>
        <begin position="12"/>
        <end position="29"/>
    </location>
</feature>
<reference evidence="2" key="1">
    <citation type="journal article" date="2020" name="mSystems">
        <title>Genome- and Community-Level Interaction Insights into Carbon Utilization and Element Cycling Functions of Hydrothermarchaeota in Hydrothermal Sediment.</title>
        <authorList>
            <person name="Zhou Z."/>
            <person name="Liu Y."/>
            <person name="Xu W."/>
            <person name="Pan J."/>
            <person name="Luo Z.H."/>
            <person name="Li M."/>
        </authorList>
    </citation>
    <scope>NUCLEOTIDE SEQUENCE [LARGE SCALE GENOMIC DNA]</scope>
    <source>
        <strain evidence="2">SpSt-479</strain>
    </source>
</reference>
<evidence type="ECO:0000313" key="2">
    <source>
        <dbReference type="EMBL" id="HFI90984.1"/>
    </source>
</evidence>
<comment type="caution">
    <text evidence="2">The sequence shown here is derived from an EMBL/GenBank/DDBJ whole genome shotgun (WGS) entry which is preliminary data.</text>
</comment>
<protein>
    <submittedName>
        <fullName evidence="2">Uncharacterized protein</fullName>
    </submittedName>
</protein>
<feature type="transmembrane region" description="Helical" evidence="1">
    <location>
        <begin position="50"/>
        <end position="69"/>
    </location>
</feature>
<dbReference type="EMBL" id="DSUJ01000008">
    <property type="protein sequence ID" value="HFI90984.1"/>
    <property type="molecule type" value="Genomic_DNA"/>
</dbReference>
<organism evidence="2">
    <name type="scientific">Ignavibacterium album</name>
    <dbReference type="NCBI Taxonomy" id="591197"/>
    <lineage>
        <taxon>Bacteria</taxon>
        <taxon>Pseudomonadati</taxon>
        <taxon>Ignavibacteriota</taxon>
        <taxon>Ignavibacteria</taxon>
        <taxon>Ignavibacteriales</taxon>
        <taxon>Ignavibacteriaceae</taxon>
        <taxon>Ignavibacterium</taxon>
    </lineage>
</organism>
<keyword evidence="1" id="KW-0812">Transmembrane</keyword>
<accession>A0A7V2ZJ50</accession>
<gene>
    <name evidence="2" type="ORF">ENS31_05545</name>
</gene>
<sequence length="70" mass="8353">MPSFYNTWLPFIYLYGVGGIFFISGLIIVKKAGAYNPQNKRHRYWWKITYFGFFYYMLIHAALILAALYL</sequence>
<proteinExistence type="predicted"/>
<keyword evidence="1" id="KW-0472">Membrane</keyword>
<evidence type="ECO:0000256" key="1">
    <source>
        <dbReference type="SAM" id="Phobius"/>
    </source>
</evidence>
<keyword evidence="1" id="KW-1133">Transmembrane helix</keyword>
<dbReference type="AlphaFoldDB" id="A0A7V2ZJ50"/>